<dbReference type="PATRIC" id="fig|992024.3.peg.1034"/>
<dbReference type="AlphaFoldDB" id="I9YXH6"/>
<name>I9YXH6_HELPX</name>
<sequence length="47" mass="5111">MSAKQNLEIIKISNALSQGKSVSVGLIASMLEVKLISENFSLMRAIF</sequence>
<gene>
    <name evidence="1" type="ORF">HPNQ4200_1070</name>
</gene>
<dbReference type="EMBL" id="AKNS01000006">
    <property type="protein sequence ID" value="EJB28418.1"/>
    <property type="molecule type" value="Genomic_DNA"/>
</dbReference>
<organism evidence="1 2">
    <name type="scientific">Helicobacter pylori NQ4200</name>
    <dbReference type="NCBI Taxonomy" id="992024"/>
    <lineage>
        <taxon>Bacteria</taxon>
        <taxon>Pseudomonadati</taxon>
        <taxon>Campylobacterota</taxon>
        <taxon>Epsilonproteobacteria</taxon>
        <taxon>Campylobacterales</taxon>
        <taxon>Helicobacteraceae</taxon>
        <taxon>Helicobacter</taxon>
    </lineage>
</organism>
<reference evidence="1 2" key="1">
    <citation type="journal article" date="2013" name="Pathog. Dis.">
        <title>Genome sequences of 65 Helicobacter pylori strains isolated from asymptomatic individuals and patients with gastric cancer, peptic ulcer disease, or gastritis.</title>
        <authorList>
            <person name="Blanchard T.G."/>
            <person name="Czinn S.J."/>
            <person name="Correa P."/>
            <person name="Nakazawa T."/>
            <person name="Keelan M."/>
            <person name="Morningstar L."/>
            <person name="Santana-Cruz I."/>
            <person name="Maroo A."/>
            <person name="McCracken C."/>
            <person name="Shefchek K."/>
            <person name="Daugherty S."/>
            <person name="Song Y."/>
            <person name="Fraser C.M."/>
            <person name="Fricke W.F."/>
        </authorList>
    </citation>
    <scope>NUCLEOTIDE SEQUENCE [LARGE SCALE GENOMIC DNA]</scope>
    <source>
        <strain evidence="1 2">NQ4200</strain>
    </source>
</reference>
<dbReference type="Proteomes" id="UP000003358">
    <property type="component" value="Unassembled WGS sequence"/>
</dbReference>
<comment type="caution">
    <text evidence="1">The sequence shown here is derived from an EMBL/GenBank/DDBJ whole genome shotgun (WGS) entry which is preliminary data.</text>
</comment>
<proteinExistence type="predicted"/>
<protein>
    <submittedName>
        <fullName evidence="1">Uncharacterized protein</fullName>
    </submittedName>
</protein>
<evidence type="ECO:0000313" key="2">
    <source>
        <dbReference type="Proteomes" id="UP000003358"/>
    </source>
</evidence>
<accession>I9YXH6</accession>
<evidence type="ECO:0000313" key="1">
    <source>
        <dbReference type="EMBL" id="EJB28418.1"/>
    </source>
</evidence>